<sequence length="239" mass="25789">MTHGEDPAHRNDDPALMLLGRTRALCEGCLATVGVDGSAVAVFAGDTTRDLVYATNSTAERIDELQFTLGEGPCLAAYRSHRPELHADMADPGVSVRWPAFAPELVALGVRGIYAFPLGLWNGGRVGVLELYSDKPRTLDVAQYRAAEDCAARLGPTVLEELDPTRYPSVWTDPALFPHGNVHVAAGMMAGQLRISPADAISRLRAMAFAEERRITALAEDIIAARVTFPPEEPRGERG</sequence>
<dbReference type="Gene3D" id="3.30.450.40">
    <property type="match status" value="1"/>
</dbReference>
<evidence type="ECO:0000259" key="1">
    <source>
        <dbReference type="Pfam" id="PF13185"/>
    </source>
</evidence>
<keyword evidence="3" id="KW-1185">Reference proteome</keyword>
<proteinExistence type="predicted"/>
<feature type="domain" description="GAF" evidence="1">
    <location>
        <begin position="25"/>
        <end position="147"/>
    </location>
</feature>
<dbReference type="InterPro" id="IPR029016">
    <property type="entry name" value="GAF-like_dom_sf"/>
</dbReference>
<reference evidence="2 3" key="1">
    <citation type="submission" date="2017-05" db="EMBL/GenBank/DDBJ databases">
        <title>Isolation of Rhodococcus sp. S2-17 biodegrading of BP-3.</title>
        <authorList>
            <person name="Lee Y."/>
            <person name="Kim K.H."/>
            <person name="Chun B.H."/>
            <person name="Jung H.S."/>
            <person name="Jeon C.O."/>
        </authorList>
    </citation>
    <scope>NUCLEOTIDE SEQUENCE [LARGE SCALE GENOMIC DNA]</scope>
    <source>
        <strain evidence="2 3">S2-17</strain>
    </source>
</reference>
<dbReference type="OrthoDB" id="7466251at2"/>
<dbReference type="Proteomes" id="UP000245711">
    <property type="component" value="Chromosome"/>
</dbReference>
<gene>
    <name evidence="2" type="ORF">CBI38_01435</name>
</gene>
<dbReference type="Pfam" id="PF13185">
    <property type="entry name" value="GAF_2"/>
    <property type="match status" value="1"/>
</dbReference>
<evidence type="ECO:0000313" key="3">
    <source>
        <dbReference type="Proteomes" id="UP000245711"/>
    </source>
</evidence>
<name>A0A2S2BP71_9NOCA</name>
<organism evidence="2 3">
    <name type="scientific">Rhodococcus oxybenzonivorans</name>
    <dbReference type="NCBI Taxonomy" id="1990687"/>
    <lineage>
        <taxon>Bacteria</taxon>
        <taxon>Bacillati</taxon>
        <taxon>Actinomycetota</taxon>
        <taxon>Actinomycetes</taxon>
        <taxon>Mycobacteriales</taxon>
        <taxon>Nocardiaceae</taxon>
        <taxon>Rhodococcus</taxon>
    </lineage>
</organism>
<dbReference type="RefSeq" id="WP_109325765.1">
    <property type="nucleotide sequence ID" value="NZ_CP021354.1"/>
</dbReference>
<protein>
    <recommendedName>
        <fullName evidence="1">GAF domain-containing protein</fullName>
    </recommendedName>
</protein>
<dbReference type="AlphaFoldDB" id="A0A2S2BP71"/>
<dbReference type="KEGG" id="roz:CBI38_01435"/>
<evidence type="ECO:0000313" key="2">
    <source>
        <dbReference type="EMBL" id="AWK70427.1"/>
    </source>
</evidence>
<dbReference type="InterPro" id="IPR003018">
    <property type="entry name" value="GAF"/>
</dbReference>
<dbReference type="EMBL" id="CP021354">
    <property type="protein sequence ID" value="AWK70427.1"/>
    <property type="molecule type" value="Genomic_DNA"/>
</dbReference>
<accession>A0A2S2BP71</accession>
<dbReference type="SUPFAM" id="SSF55781">
    <property type="entry name" value="GAF domain-like"/>
    <property type="match status" value="1"/>
</dbReference>